<dbReference type="EMBL" id="AACS02000007">
    <property type="protein sequence ID" value="EAU81165.2"/>
    <property type="molecule type" value="Genomic_DNA"/>
</dbReference>
<dbReference type="RefSeq" id="XP_001840666.2">
    <property type="nucleotide sequence ID" value="XM_001840614.2"/>
</dbReference>
<dbReference type="Proteomes" id="UP000001861">
    <property type="component" value="Unassembled WGS sequence"/>
</dbReference>
<proteinExistence type="predicted"/>
<reference evidence="1 2" key="1">
    <citation type="journal article" date="2010" name="Proc. Natl. Acad. Sci. U.S.A.">
        <title>Insights into evolution of multicellular fungi from the assembled chromosomes of the mushroom Coprinopsis cinerea (Coprinus cinereus).</title>
        <authorList>
            <person name="Stajich J.E."/>
            <person name="Wilke S.K."/>
            <person name="Ahren D."/>
            <person name="Au C.H."/>
            <person name="Birren B.W."/>
            <person name="Borodovsky M."/>
            <person name="Burns C."/>
            <person name="Canback B."/>
            <person name="Casselton L.A."/>
            <person name="Cheng C.K."/>
            <person name="Deng J."/>
            <person name="Dietrich F.S."/>
            <person name="Fargo D.C."/>
            <person name="Farman M.L."/>
            <person name="Gathman A.C."/>
            <person name="Goldberg J."/>
            <person name="Guigo R."/>
            <person name="Hoegger P.J."/>
            <person name="Hooker J.B."/>
            <person name="Huggins A."/>
            <person name="James T.Y."/>
            <person name="Kamada T."/>
            <person name="Kilaru S."/>
            <person name="Kodira C."/>
            <person name="Kues U."/>
            <person name="Kupfer D."/>
            <person name="Kwan H.S."/>
            <person name="Lomsadze A."/>
            <person name="Li W."/>
            <person name="Lilly W.W."/>
            <person name="Ma L.J."/>
            <person name="Mackey A.J."/>
            <person name="Manning G."/>
            <person name="Martin F."/>
            <person name="Muraguchi H."/>
            <person name="Natvig D.O."/>
            <person name="Palmerini H."/>
            <person name="Ramesh M.A."/>
            <person name="Rehmeyer C.J."/>
            <person name="Roe B.A."/>
            <person name="Shenoy N."/>
            <person name="Stanke M."/>
            <person name="Ter-Hovhannisyan V."/>
            <person name="Tunlid A."/>
            <person name="Velagapudi R."/>
            <person name="Vision T.J."/>
            <person name="Zeng Q."/>
            <person name="Zolan M.E."/>
            <person name="Pukkila P.J."/>
        </authorList>
    </citation>
    <scope>NUCLEOTIDE SEQUENCE [LARGE SCALE GENOMIC DNA]</scope>
    <source>
        <strain evidence="2">Okayama-7 / 130 / ATCC MYA-4618 / FGSC 9003</strain>
    </source>
</reference>
<dbReference type="HOGENOM" id="CLU_818943_0_0_1"/>
<dbReference type="KEGG" id="cci:CC1G_10452"/>
<evidence type="ECO:0000313" key="2">
    <source>
        <dbReference type="Proteomes" id="UP000001861"/>
    </source>
</evidence>
<comment type="caution">
    <text evidence="1">The sequence shown here is derived from an EMBL/GenBank/DDBJ whole genome shotgun (WGS) entry which is preliminary data.</text>
</comment>
<organism evidence="1 2">
    <name type="scientific">Coprinopsis cinerea (strain Okayama-7 / 130 / ATCC MYA-4618 / FGSC 9003)</name>
    <name type="common">Inky cap fungus</name>
    <name type="synonym">Hormographiella aspergillata</name>
    <dbReference type="NCBI Taxonomy" id="240176"/>
    <lineage>
        <taxon>Eukaryota</taxon>
        <taxon>Fungi</taxon>
        <taxon>Dikarya</taxon>
        <taxon>Basidiomycota</taxon>
        <taxon>Agaricomycotina</taxon>
        <taxon>Agaricomycetes</taxon>
        <taxon>Agaricomycetidae</taxon>
        <taxon>Agaricales</taxon>
        <taxon>Agaricineae</taxon>
        <taxon>Psathyrellaceae</taxon>
        <taxon>Coprinopsis</taxon>
    </lineage>
</organism>
<sequence>MSTSDDSDDKARASLKRLIDLQISRSLHILQALMGEGERIREDGLMARFVRCVEFELVITSWRIAGYVTAWGWRGLSLPAGFIRLIQATAQGLLDDDLVIEALAGDLAKSLPPISSDPPRAWWINFPARESEAPKSQDDMEDLERLYPSEVLAENYRHVLPPPPIAADCIRPGEIGMSGLLEAKLEAERLLSENTQLTVLFNAVGAGTTPPCPALLSASTGWVPLAEEIRDHIVSADSLLFSVFRNGIPDGYLDFQVGYRWWEHRPHTMTASERYHLTFSAWWNEQPNSLTRGAIRMKSTSELRSALYTLMEERGWVDEDTAKALARVVGLRIQLKQLK</sequence>
<gene>
    <name evidence="1" type="ORF">CC1G_10452</name>
</gene>
<protein>
    <submittedName>
        <fullName evidence="1">Uncharacterized protein</fullName>
    </submittedName>
</protein>
<evidence type="ECO:0000313" key="1">
    <source>
        <dbReference type="EMBL" id="EAU81165.2"/>
    </source>
</evidence>
<keyword evidence="2" id="KW-1185">Reference proteome</keyword>
<dbReference type="InParanoid" id="A8PDU0"/>
<dbReference type="GeneID" id="6017318"/>
<name>A8PDU0_COPC7</name>
<dbReference type="VEuPathDB" id="FungiDB:CC1G_10452"/>
<dbReference type="AlphaFoldDB" id="A8PDU0"/>
<accession>A8PDU0</accession>